<dbReference type="InterPro" id="IPR041497">
    <property type="entry name" value="Thump-like"/>
</dbReference>
<dbReference type="AlphaFoldDB" id="A0A2Y9A9V1"/>
<organism evidence="2 3">
    <name type="scientific">Georgenia satyanarayanai</name>
    <dbReference type="NCBI Taxonomy" id="860221"/>
    <lineage>
        <taxon>Bacteria</taxon>
        <taxon>Bacillati</taxon>
        <taxon>Actinomycetota</taxon>
        <taxon>Actinomycetes</taxon>
        <taxon>Micrococcales</taxon>
        <taxon>Bogoriellaceae</taxon>
        <taxon>Georgenia</taxon>
    </lineage>
</organism>
<sequence>MDARALSKLLSPEGWALLGQLPPYDETTALPLSSALRDRGLDPELVAAAMTQSRLRAKGRAKFGEFADGMIFTQAGLEQSTRLTVAAHHAARFAAAGATRVADLGCGIGGDAMAMGALGLPVLAVELDELTAAVATVNLRHFPEVTVVHGDALATDLDGVDAVFADPARRTRGGRRVFDPSAYSPSLDDVLALRERVPALGLKVAPGIPHAGLPADAHAQWVSVAGDVVEAGLWFGPLAPEGPGRSALVLDRDGHAHRLTSEVEAADAPVRAGQVRDLDHYLYEPDGAVIRAGLVALAGEEVGAGLVAESIAYLTGPRLAHTPFLSAYRVLDSFPFALKTLRAYLRDRQVGTVTIKKRGTAVEPGQLRRQLSPSGPNAATIVLTRVAGRQSVIVVEPVAAPR</sequence>
<feature type="domain" description="THUMP-like" evidence="1">
    <location>
        <begin position="326"/>
        <end position="397"/>
    </location>
</feature>
<dbReference type="RefSeq" id="WP_110851880.1">
    <property type="nucleotide sequence ID" value="NZ_QKLZ01000003.1"/>
</dbReference>
<dbReference type="InterPro" id="IPR029063">
    <property type="entry name" value="SAM-dependent_MTases_sf"/>
</dbReference>
<dbReference type="Proteomes" id="UP000250222">
    <property type="component" value="Unassembled WGS sequence"/>
</dbReference>
<evidence type="ECO:0000259" key="1">
    <source>
        <dbReference type="Pfam" id="PF18096"/>
    </source>
</evidence>
<name>A0A2Y9A9V1_9MICO</name>
<accession>A0A2Y9A9V1</accession>
<evidence type="ECO:0000313" key="3">
    <source>
        <dbReference type="Proteomes" id="UP000250222"/>
    </source>
</evidence>
<dbReference type="OrthoDB" id="9810570at2"/>
<dbReference type="CDD" id="cd02440">
    <property type="entry name" value="AdoMet_MTases"/>
    <property type="match status" value="1"/>
</dbReference>
<dbReference type="SUPFAM" id="SSF53335">
    <property type="entry name" value="S-adenosyl-L-methionine-dependent methyltransferases"/>
    <property type="match status" value="1"/>
</dbReference>
<protein>
    <recommendedName>
        <fullName evidence="1">THUMP-like domain-containing protein</fullName>
    </recommendedName>
</protein>
<keyword evidence="3" id="KW-1185">Reference proteome</keyword>
<dbReference type="Pfam" id="PF18096">
    <property type="entry name" value="Thump_like"/>
    <property type="match status" value="1"/>
</dbReference>
<reference evidence="2 3" key="1">
    <citation type="submission" date="2016-10" db="EMBL/GenBank/DDBJ databases">
        <authorList>
            <person name="Cai Z."/>
        </authorList>
    </citation>
    <scope>NUCLEOTIDE SEQUENCE [LARGE SCALE GENOMIC DNA]</scope>
    <source>
        <strain evidence="2 3">CGMCC 1.10826</strain>
    </source>
</reference>
<dbReference type="Gene3D" id="3.40.50.150">
    <property type="entry name" value="Vaccinia Virus protein VP39"/>
    <property type="match status" value="1"/>
</dbReference>
<dbReference type="EMBL" id="UETB01000003">
    <property type="protein sequence ID" value="SSA40048.1"/>
    <property type="molecule type" value="Genomic_DNA"/>
</dbReference>
<gene>
    <name evidence="2" type="ORF">SAMN05216184_103232</name>
</gene>
<evidence type="ECO:0000313" key="2">
    <source>
        <dbReference type="EMBL" id="SSA40048.1"/>
    </source>
</evidence>
<proteinExistence type="predicted"/>